<dbReference type="InterPro" id="IPR048823">
    <property type="entry name" value="Cas3_I-F_Cas2"/>
</dbReference>
<dbReference type="GO" id="GO:0046872">
    <property type="term" value="F:metal ion binding"/>
    <property type="evidence" value="ECO:0007669"/>
    <property type="project" value="UniProtKB-KW"/>
</dbReference>
<dbReference type="InterPro" id="IPR054712">
    <property type="entry name" value="Cas3-like_dom"/>
</dbReference>
<dbReference type="OrthoDB" id="220028at2"/>
<dbReference type="GO" id="GO:0051607">
    <property type="term" value="P:defense response to virus"/>
    <property type="evidence" value="ECO:0007669"/>
    <property type="project" value="UniProtKB-KW"/>
</dbReference>
<organism evidence="11 12">
    <name type="scientific">Lampropedia aestuarii</name>
    <dbReference type="NCBI Taxonomy" id="2562762"/>
    <lineage>
        <taxon>Bacteria</taxon>
        <taxon>Pseudomonadati</taxon>
        <taxon>Pseudomonadota</taxon>
        <taxon>Betaproteobacteria</taxon>
        <taxon>Burkholderiales</taxon>
        <taxon>Comamonadaceae</taxon>
        <taxon>Lampropedia</taxon>
    </lineage>
</organism>
<name>A0A4V3YWX1_9BURK</name>
<feature type="region of interest" description="Disordered" evidence="9">
    <location>
        <begin position="318"/>
        <end position="340"/>
    </location>
</feature>
<keyword evidence="7" id="KW-0067">ATP-binding</keyword>
<keyword evidence="3" id="KW-0479">Metal-binding</keyword>
<evidence type="ECO:0000256" key="8">
    <source>
        <dbReference type="ARBA" id="ARBA00023118"/>
    </source>
</evidence>
<sequence length="1183" mass="131215">MNVLLISQCSKRALTETRRILDQFAERRGERTWQTAITQAGLDTLRKLLRQTARKNTAVACHRIGGKNHSELLWVVGDARQFNEEGAVPTNTTQSDVLRADDENGWHHLRLMQQLTALAALMHDLGKASDAFQSRLKGELKEKNLYRHEWASVRIFQAFVSHCGLDSDQAWLHALDHAKTVEDPATWLAQWLGDGHLLRDGLDKTISAAHNPLAVLPPLAQAVAWLILTHHRLPAVPYSTAEMLDASKPLYHGRRLSVLPADLHQLLARINADWNEPFLARDATAIAAYWRFSKGLPVTTEAWRGRAARAAQALLRQASKDSAGPADNGNGHALTATDAGNPAAPPIHALHNPYVMHVARLALMLADHYYSGLVSAALRSKGEEHYPLFANTDRTTGQPLQRLDEHLLGVEHHASQLVHALPSFARQLAHLRNHRGLKKRSDQARFRWQDKAADLAASVRQHASEHGAFIVNMASTGCGKTLANARIMNALANPHQGLRCAFAMGLRTLTMQTGRSFQHDLGLGDDELAIQVGGAANRALFEYYEAQAEKTGSASTQALHEESSHVVFEGNDQHPALHYLGHDAAARKLLAAPLLVCTVDHLMPATESLRGGKQIAPMLRLMSGDLVLDEPDDFDMADMPALSRLVHWAGLLGARVLLSSATLPPALVQGLFQAYWHGRQHFQRNRSARPHAIARVACLWVDEFHQHYAECADASSFAAAHAPFVEQRSSKLAAEAKALPRKWAQLLAMPTGFQNLTQADRDSAFAQLLRDAALDLHAQHHSQDTHSAKRISFGLVRMANIAPLYEVALALFQLGAPQGVRIHLCVYHSQFPLFARSAIEQRLDKALNRRNANAVFELPEIRQTIDAHHEADQLFIVLGSPVTEVGRDHDYDWAIAEPSSMRSLIQLAGRVLRHRSPAALKAPNILVCESNLRHFEQPGKPAFCRPGFESLDFPLQVHTLQTLLSHVLDAEQRFIVDARPRILPRPAELRQTKSNLVDLEHSRMEAHMLPPEPSAQATTGHRRKSRAASAPTQTPQPDTAQAALPSAFNASSFWHWPTVQLSGAMQQSQVFRQDSSEYVDLVLRPNDDEDGYLLYRVAEGQKKWEQLYVLVDGPLLQRIDDAAVNGPGIAPWGNSDFWQAMQTQAEAMDLSVQDFAKRFATASLRASAQGWRWHPALGFKTMK</sequence>
<gene>
    <name evidence="11" type="primary">cas3f</name>
    <name evidence="11" type="ORF">E8K88_10470</name>
</gene>
<dbReference type="Proteomes" id="UP000306236">
    <property type="component" value="Unassembled WGS sequence"/>
</dbReference>
<evidence type="ECO:0000256" key="9">
    <source>
        <dbReference type="SAM" id="MobiDB-lite"/>
    </source>
</evidence>
<dbReference type="GO" id="GO:0004386">
    <property type="term" value="F:helicase activity"/>
    <property type="evidence" value="ECO:0007669"/>
    <property type="project" value="UniProtKB-KW"/>
</dbReference>
<dbReference type="GO" id="GO:0005524">
    <property type="term" value="F:ATP binding"/>
    <property type="evidence" value="ECO:0007669"/>
    <property type="project" value="UniProtKB-KW"/>
</dbReference>
<dbReference type="NCBIfam" id="TIGR02562">
    <property type="entry name" value="cas3_yersinia"/>
    <property type="match status" value="1"/>
</dbReference>
<keyword evidence="5" id="KW-0378">Hydrolase</keyword>
<keyword evidence="6" id="KW-0347">Helicase</keyword>
<evidence type="ECO:0000313" key="11">
    <source>
        <dbReference type="EMBL" id="THJ33012.1"/>
    </source>
</evidence>
<dbReference type="GO" id="GO:0016787">
    <property type="term" value="F:hydrolase activity"/>
    <property type="evidence" value="ECO:0007669"/>
    <property type="project" value="UniProtKB-KW"/>
</dbReference>
<dbReference type="InterPro" id="IPR006483">
    <property type="entry name" value="CRISPR-assoc_Cas3_HD"/>
</dbReference>
<dbReference type="InterPro" id="IPR027417">
    <property type="entry name" value="P-loop_NTPase"/>
</dbReference>
<reference evidence="11 12" key="1">
    <citation type="submission" date="2019-04" db="EMBL/GenBank/DDBJ databases">
        <title>Lampropedia sp YIM MLB12 draf genome.</title>
        <authorList>
            <person name="Wang Y.-X."/>
        </authorList>
    </citation>
    <scope>NUCLEOTIDE SEQUENCE [LARGE SCALE GENOMIC DNA]</scope>
    <source>
        <strain evidence="11 12">YIM MLB12</strain>
    </source>
</reference>
<proteinExistence type="inferred from homology"/>
<dbReference type="RefSeq" id="WP_136406614.1">
    <property type="nucleotide sequence ID" value="NZ_SSWX01000012.1"/>
</dbReference>
<accession>A0A4V3YWX1</accession>
<dbReference type="Pfam" id="PF22590">
    <property type="entry name" value="Cas3-like_C_2"/>
    <property type="match status" value="1"/>
</dbReference>
<evidence type="ECO:0000256" key="6">
    <source>
        <dbReference type="ARBA" id="ARBA00022806"/>
    </source>
</evidence>
<feature type="domain" description="HD Cas3-type" evidence="10">
    <location>
        <begin position="102"/>
        <end position="369"/>
    </location>
</feature>
<dbReference type="SUPFAM" id="SSF52540">
    <property type="entry name" value="P-loop containing nucleoside triphosphate hydrolases"/>
    <property type="match status" value="1"/>
</dbReference>
<dbReference type="EMBL" id="SSWX01000012">
    <property type="protein sequence ID" value="THJ33012.1"/>
    <property type="molecule type" value="Genomic_DNA"/>
</dbReference>
<evidence type="ECO:0000256" key="1">
    <source>
        <dbReference type="ARBA" id="ARBA00006847"/>
    </source>
</evidence>
<dbReference type="InterPro" id="IPR013395">
    <property type="entry name" value="CRISPR-assoc_Cas3_yers"/>
</dbReference>
<dbReference type="AlphaFoldDB" id="A0A4V3YWX1"/>
<evidence type="ECO:0000313" key="12">
    <source>
        <dbReference type="Proteomes" id="UP000306236"/>
    </source>
</evidence>
<dbReference type="Gene3D" id="1.10.3210.30">
    <property type="match status" value="1"/>
</dbReference>
<dbReference type="PROSITE" id="PS51643">
    <property type="entry name" value="HD_CAS3"/>
    <property type="match status" value="1"/>
</dbReference>
<evidence type="ECO:0000256" key="2">
    <source>
        <dbReference type="ARBA" id="ARBA00009046"/>
    </source>
</evidence>
<feature type="region of interest" description="Disordered" evidence="9">
    <location>
        <begin position="1005"/>
        <end position="1040"/>
    </location>
</feature>
<keyword evidence="4" id="KW-0547">Nucleotide-binding</keyword>
<evidence type="ECO:0000259" key="10">
    <source>
        <dbReference type="PROSITE" id="PS51643"/>
    </source>
</evidence>
<keyword evidence="12" id="KW-1185">Reference proteome</keyword>
<evidence type="ECO:0000256" key="4">
    <source>
        <dbReference type="ARBA" id="ARBA00022741"/>
    </source>
</evidence>
<protein>
    <submittedName>
        <fullName evidence="11">Type I-F CRISPR-associated helicase Cas3</fullName>
    </submittedName>
</protein>
<evidence type="ECO:0000256" key="5">
    <source>
        <dbReference type="ARBA" id="ARBA00022801"/>
    </source>
</evidence>
<comment type="similarity">
    <text evidence="2">In the central section; belongs to the CRISPR-associated helicase Cas3 family.</text>
</comment>
<comment type="caution">
    <text evidence="11">The sequence shown here is derived from an EMBL/GenBank/DDBJ whole genome shotgun (WGS) entry which is preliminary data.</text>
</comment>
<keyword evidence="8" id="KW-0051">Antiviral defense</keyword>
<dbReference type="Pfam" id="PF21384">
    <property type="entry name" value="Cas3_I-F_Cas2"/>
    <property type="match status" value="1"/>
</dbReference>
<feature type="compositionally biased region" description="Polar residues" evidence="9">
    <location>
        <begin position="1030"/>
        <end position="1039"/>
    </location>
</feature>
<comment type="similarity">
    <text evidence="1">In the N-terminal section; belongs to the CRISPR-associated nuclease Cas3-HD family.</text>
</comment>
<dbReference type="Pfam" id="PF21802">
    <property type="entry name" value="Cas3-like_C"/>
    <property type="match status" value="1"/>
</dbReference>
<dbReference type="InterPro" id="IPR038257">
    <property type="entry name" value="CRISPR-assoc_Cas3_HD_sf"/>
</dbReference>
<evidence type="ECO:0000256" key="3">
    <source>
        <dbReference type="ARBA" id="ARBA00022723"/>
    </source>
</evidence>
<dbReference type="Gene3D" id="3.40.50.300">
    <property type="entry name" value="P-loop containing nucleotide triphosphate hydrolases"/>
    <property type="match status" value="1"/>
</dbReference>
<evidence type="ECO:0000256" key="7">
    <source>
        <dbReference type="ARBA" id="ARBA00022840"/>
    </source>
</evidence>
<dbReference type="InterPro" id="IPR048824">
    <property type="entry name" value="Cas3-like_C"/>
</dbReference>